<accession>A0A3M6QTA1</accession>
<dbReference type="Gene3D" id="1.20.1250.20">
    <property type="entry name" value="MFS general substrate transporter like domains"/>
    <property type="match status" value="2"/>
</dbReference>
<evidence type="ECO:0000256" key="5">
    <source>
        <dbReference type="ARBA" id="ARBA00023136"/>
    </source>
</evidence>
<evidence type="ECO:0000313" key="9">
    <source>
        <dbReference type="Proteomes" id="UP000278006"/>
    </source>
</evidence>
<dbReference type="GO" id="GO:0005886">
    <property type="term" value="C:plasma membrane"/>
    <property type="evidence" value="ECO:0007669"/>
    <property type="project" value="UniProtKB-SubCell"/>
</dbReference>
<protein>
    <submittedName>
        <fullName evidence="8">MFS transporter</fullName>
    </submittedName>
</protein>
<dbReference type="PROSITE" id="PS50850">
    <property type="entry name" value="MFS"/>
    <property type="match status" value="1"/>
</dbReference>
<feature type="transmembrane region" description="Helical" evidence="6">
    <location>
        <begin position="142"/>
        <end position="162"/>
    </location>
</feature>
<feature type="transmembrane region" description="Helical" evidence="6">
    <location>
        <begin position="294"/>
        <end position="311"/>
    </location>
</feature>
<dbReference type="InterPro" id="IPR011701">
    <property type="entry name" value="MFS"/>
</dbReference>
<feature type="domain" description="Major facilitator superfamily (MFS) profile" evidence="7">
    <location>
        <begin position="18"/>
        <end position="411"/>
    </location>
</feature>
<dbReference type="GO" id="GO:0022857">
    <property type="term" value="F:transmembrane transporter activity"/>
    <property type="evidence" value="ECO:0007669"/>
    <property type="project" value="InterPro"/>
</dbReference>
<feature type="transmembrane region" description="Helical" evidence="6">
    <location>
        <begin position="49"/>
        <end position="71"/>
    </location>
</feature>
<feature type="transmembrane region" description="Helical" evidence="6">
    <location>
        <begin position="168"/>
        <end position="189"/>
    </location>
</feature>
<keyword evidence="5 6" id="KW-0472">Membrane</keyword>
<dbReference type="InterPro" id="IPR036259">
    <property type="entry name" value="MFS_trans_sf"/>
</dbReference>
<evidence type="ECO:0000256" key="4">
    <source>
        <dbReference type="ARBA" id="ARBA00022989"/>
    </source>
</evidence>
<keyword evidence="2" id="KW-1003">Cell membrane</keyword>
<gene>
    <name evidence="8" type="ORF">D8I35_11550</name>
</gene>
<feature type="transmembrane region" description="Helical" evidence="6">
    <location>
        <begin position="83"/>
        <end position="102"/>
    </location>
</feature>
<proteinExistence type="predicted"/>
<name>A0A3M6QTA1_9BURK</name>
<dbReference type="Pfam" id="PF07690">
    <property type="entry name" value="MFS_1"/>
    <property type="match status" value="1"/>
</dbReference>
<evidence type="ECO:0000256" key="2">
    <source>
        <dbReference type="ARBA" id="ARBA00022475"/>
    </source>
</evidence>
<feature type="transmembrane region" description="Helical" evidence="6">
    <location>
        <begin position="317"/>
        <end position="334"/>
    </location>
</feature>
<dbReference type="EMBL" id="RDQO01000003">
    <property type="protein sequence ID" value="RMX05789.1"/>
    <property type="molecule type" value="Genomic_DNA"/>
</dbReference>
<keyword evidence="9" id="KW-1185">Reference proteome</keyword>
<dbReference type="AlphaFoldDB" id="A0A3M6QTA1"/>
<keyword evidence="3 6" id="KW-0812">Transmembrane</keyword>
<organism evidence="8 9">
    <name type="scientific">Corticibacter populi</name>
    <dbReference type="NCBI Taxonomy" id="1550736"/>
    <lineage>
        <taxon>Bacteria</taxon>
        <taxon>Pseudomonadati</taxon>
        <taxon>Pseudomonadota</taxon>
        <taxon>Betaproteobacteria</taxon>
        <taxon>Burkholderiales</taxon>
        <taxon>Comamonadaceae</taxon>
        <taxon>Corticibacter</taxon>
    </lineage>
</organism>
<comment type="caution">
    <text evidence="8">The sequence shown here is derived from an EMBL/GenBank/DDBJ whole genome shotgun (WGS) entry which is preliminary data.</text>
</comment>
<evidence type="ECO:0000259" key="7">
    <source>
        <dbReference type="PROSITE" id="PS50850"/>
    </source>
</evidence>
<sequence>MSASTLTESAPLRSDARVISLVGLVHASSHFSQLVLPPLLPWLHGEFGIGYAALGSVLTVFFVVSCVVQALSGFVVDRHGARPVLYGGMALMALGIVGFALAQSFWMLVAAAIVTGMGNGVFHPADFTLLNRKVSPARLGHAYSVHGITGSLGWAAAPALVVPLAQLWGWRLALLAAAGVVVAILLVACRGRGVLADELAEAPARAPAASALAAAEAPLAFLRLPAVWVCMGFFFLYAVVLSVVQTFAAPAAERLHAMPQTWLGLCVTLYMVALAVGMVAGGFLVQRDWPAERIVGTGFGVAAMFAVAMALAPLPAASVPLVFVLMGLVSGLAGPSRDMLVKQSTPLHASGRVYGVVYAGLDIGQALAPLVFGWVMDHGHHQVIWLGLAAVQLSLIGSAAAVAGLRRVPQA</sequence>
<dbReference type="InterPro" id="IPR050189">
    <property type="entry name" value="MFS_Efflux_Transporters"/>
</dbReference>
<evidence type="ECO:0000256" key="1">
    <source>
        <dbReference type="ARBA" id="ARBA00004651"/>
    </source>
</evidence>
<feature type="transmembrane region" description="Helical" evidence="6">
    <location>
        <begin position="108"/>
        <end position="130"/>
    </location>
</feature>
<feature type="transmembrane region" description="Helical" evidence="6">
    <location>
        <begin position="261"/>
        <end position="285"/>
    </location>
</feature>
<feature type="transmembrane region" description="Helical" evidence="6">
    <location>
        <begin position="355"/>
        <end position="376"/>
    </location>
</feature>
<keyword evidence="4 6" id="KW-1133">Transmembrane helix</keyword>
<dbReference type="RefSeq" id="WP_122229395.1">
    <property type="nucleotide sequence ID" value="NZ_RDQO01000003.1"/>
</dbReference>
<evidence type="ECO:0000256" key="6">
    <source>
        <dbReference type="SAM" id="Phobius"/>
    </source>
</evidence>
<evidence type="ECO:0000256" key="3">
    <source>
        <dbReference type="ARBA" id="ARBA00022692"/>
    </source>
</evidence>
<dbReference type="PANTHER" id="PTHR43124:SF3">
    <property type="entry name" value="CHLORAMPHENICOL EFFLUX PUMP RV0191"/>
    <property type="match status" value="1"/>
</dbReference>
<dbReference type="PANTHER" id="PTHR43124">
    <property type="entry name" value="PURINE EFFLUX PUMP PBUE"/>
    <property type="match status" value="1"/>
</dbReference>
<dbReference type="InterPro" id="IPR020846">
    <property type="entry name" value="MFS_dom"/>
</dbReference>
<dbReference type="SUPFAM" id="SSF103473">
    <property type="entry name" value="MFS general substrate transporter"/>
    <property type="match status" value="1"/>
</dbReference>
<feature type="transmembrane region" description="Helical" evidence="6">
    <location>
        <begin position="382"/>
        <end position="405"/>
    </location>
</feature>
<dbReference type="OrthoDB" id="8520784at2"/>
<reference evidence="8 9" key="1">
    <citation type="submission" date="2018-10" db="EMBL/GenBank/DDBJ databases">
        <title>Draft genome of Cortibacter populi DSM10536.</title>
        <authorList>
            <person name="Bernier A.-M."/>
            <person name="Bernard K."/>
        </authorList>
    </citation>
    <scope>NUCLEOTIDE SEQUENCE [LARGE SCALE GENOMIC DNA]</scope>
    <source>
        <strain evidence="8 9">DSM 105136</strain>
    </source>
</reference>
<evidence type="ECO:0000313" key="8">
    <source>
        <dbReference type="EMBL" id="RMX05789.1"/>
    </source>
</evidence>
<comment type="subcellular location">
    <subcellularLocation>
        <location evidence="1">Cell membrane</location>
        <topology evidence="1">Multi-pass membrane protein</topology>
    </subcellularLocation>
</comment>
<dbReference type="Proteomes" id="UP000278006">
    <property type="component" value="Unassembled WGS sequence"/>
</dbReference>
<feature type="transmembrane region" description="Helical" evidence="6">
    <location>
        <begin position="226"/>
        <end position="249"/>
    </location>
</feature>